<dbReference type="PANTHER" id="PTHR10030:SF37">
    <property type="entry name" value="ALPHA-L-FUCOSIDASE-RELATED"/>
    <property type="match status" value="1"/>
</dbReference>
<dbReference type="Pfam" id="PF01120">
    <property type="entry name" value="Alpha_L_fucos"/>
    <property type="match status" value="1"/>
</dbReference>
<evidence type="ECO:0000256" key="6">
    <source>
        <dbReference type="SAM" id="SignalP"/>
    </source>
</evidence>
<reference evidence="8 9" key="1">
    <citation type="submission" date="2018-03" db="EMBL/GenBank/DDBJ databases">
        <title>Genomic Encyclopedia of Archaeal and Bacterial Type Strains, Phase II (KMG-II): from individual species to whole genera.</title>
        <authorList>
            <person name="Goeker M."/>
        </authorList>
    </citation>
    <scope>NUCLEOTIDE SEQUENCE [LARGE SCALE GENOMIC DNA]</scope>
    <source>
        <strain evidence="8 9">DSM 28057</strain>
    </source>
</reference>
<dbReference type="SUPFAM" id="SSF49785">
    <property type="entry name" value="Galactose-binding domain-like"/>
    <property type="match status" value="2"/>
</dbReference>
<dbReference type="Pfam" id="PF00754">
    <property type="entry name" value="F5_F8_type_C"/>
    <property type="match status" value="1"/>
</dbReference>
<dbReference type="InterPro" id="IPR000421">
    <property type="entry name" value="FA58C"/>
</dbReference>
<sequence length="685" mass="77523">MKKCLLLFLIVCACQGPGVAPPAPVYPIPSEAQLAWHDLEYYGFVHFNMNTFSDMEWGMGDEDPADFNPTALDTRQWAKVAKEAGMKGIIITAKHHDGFCLWPSAYTEHSVKNSPWKDGKGDLIQELREACEEFGLKMGIYYSPWDRNHAEYGTPAYITYMRNQLTELLTNYGEIFEVWFDGANGGTGFYGGANENRYVDKLTYYDWPNIYALVRELQPGAVLFSDGGPDVRWVGNEEGYAYETTWSNLMRDSVYAGMPEYPEKYASGQEAGTHWVPAEADVSIRPGWYYHEYEDHKVKTLPQLLDIYYNSIGRNAALLINFPVDRRGLIHEKDVEQIMKLSTKIKEDFAVDLAQKAKLSASNERGRGFEIKQVLNEEKNKYWAAEDGVIHNEILIQFPKKQSINRFMAQEHIALGQRVKAFTLEAKTEKGWELIHNGTTIGAKRILRFEDVDTDALRFTITDAKASPTISRIGVYHAPALLIEPVLERDKSGAVTLNVPGSNVDIYYTLDGSNPSINSIKYERPVMVDQAVQLRAISHDPATGQLSEILVQDVDIAKAKWKVIHNIPNAEKAIDEDPNTFWQSTGDELTVDLGEIITIHGFTYLPPQNRYMSGVINRYVFQSSMDGRNWTDRALGEFSNIYNNPIEQTIRFDGVDARYFRLRALGTTDGLKGSFAELGVITRDN</sequence>
<evidence type="ECO:0000313" key="9">
    <source>
        <dbReference type="Proteomes" id="UP000240708"/>
    </source>
</evidence>
<dbReference type="InterPro" id="IPR000933">
    <property type="entry name" value="Glyco_hydro_29"/>
</dbReference>
<keyword evidence="9" id="KW-1185">Reference proteome</keyword>
<dbReference type="GO" id="GO:0016139">
    <property type="term" value="P:glycoside catabolic process"/>
    <property type="evidence" value="ECO:0007669"/>
    <property type="project" value="TreeGrafter"/>
</dbReference>
<feature type="signal peptide" evidence="6">
    <location>
        <begin position="1"/>
        <end position="20"/>
    </location>
</feature>
<dbReference type="PANTHER" id="PTHR10030">
    <property type="entry name" value="ALPHA-L-FUCOSIDASE"/>
    <property type="match status" value="1"/>
</dbReference>
<dbReference type="AlphaFoldDB" id="A0A2P8DTD3"/>
<dbReference type="InterPro" id="IPR026876">
    <property type="entry name" value="Fn3_assoc_repeat"/>
</dbReference>
<dbReference type="SUPFAM" id="SSF51445">
    <property type="entry name" value="(Trans)glycosidases"/>
    <property type="match status" value="1"/>
</dbReference>
<dbReference type="InterPro" id="IPR008979">
    <property type="entry name" value="Galactose-bd-like_sf"/>
</dbReference>
<dbReference type="PROSITE" id="PS50022">
    <property type="entry name" value="FA58C_3"/>
    <property type="match status" value="1"/>
</dbReference>
<protein>
    <recommendedName>
        <fullName evidence="2">alpha-L-fucosidase</fullName>
        <ecNumber evidence="2">3.2.1.51</ecNumber>
    </recommendedName>
</protein>
<evidence type="ECO:0000256" key="4">
    <source>
        <dbReference type="ARBA" id="ARBA00022801"/>
    </source>
</evidence>
<dbReference type="GO" id="GO:0005764">
    <property type="term" value="C:lysosome"/>
    <property type="evidence" value="ECO:0007669"/>
    <property type="project" value="TreeGrafter"/>
</dbReference>
<feature type="domain" description="F5/8 type C" evidence="7">
    <location>
        <begin position="538"/>
        <end position="683"/>
    </location>
</feature>
<accession>A0A2P8DTD3</accession>
<feature type="chain" id="PRO_5015167558" description="alpha-L-fucosidase" evidence="6">
    <location>
        <begin position="21"/>
        <end position="685"/>
    </location>
</feature>
<comment type="caution">
    <text evidence="8">The sequence shown here is derived from an EMBL/GenBank/DDBJ whole genome shotgun (WGS) entry which is preliminary data.</text>
</comment>
<keyword evidence="3 6" id="KW-0732">Signal</keyword>
<evidence type="ECO:0000313" key="8">
    <source>
        <dbReference type="EMBL" id="PSL00477.1"/>
    </source>
</evidence>
<dbReference type="EC" id="3.2.1.51" evidence="2"/>
<dbReference type="Pfam" id="PF13287">
    <property type="entry name" value="Fn3_assoc"/>
    <property type="match status" value="1"/>
</dbReference>
<dbReference type="InterPro" id="IPR017853">
    <property type="entry name" value="GH"/>
</dbReference>
<dbReference type="Proteomes" id="UP000240708">
    <property type="component" value="Unassembled WGS sequence"/>
</dbReference>
<evidence type="ECO:0000256" key="3">
    <source>
        <dbReference type="ARBA" id="ARBA00022729"/>
    </source>
</evidence>
<dbReference type="EMBL" id="PYGF01000015">
    <property type="protein sequence ID" value="PSL00477.1"/>
    <property type="molecule type" value="Genomic_DNA"/>
</dbReference>
<comment type="similarity">
    <text evidence="1">Belongs to the glycosyl hydrolase 29 family.</text>
</comment>
<dbReference type="Gene3D" id="2.60.120.260">
    <property type="entry name" value="Galactose-binding domain-like"/>
    <property type="match status" value="2"/>
</dbReference>
<dbReference type="OrthoDB" id="1095333at2"/>
<evidence type="ECO:0000256" key="2">
    <source>
        <dbReference type="ARBA" id="ARBA00012662"/>
    </source>
</evidence>
<proteinExistence type="inferred from homology"/>
<evidence type="ECO:0000256" key="5">
    <source>
        <dbReference type="ARBA" id="ARBA00023295"/>
    </source>
</evidence>
<organism evidence="8 9">
    <name type="scientific">Cecembia rubra</name>
    <dbReference type="NCBI Taxonomy" id="1485585"/>
    <lineage>
        <taxon>Bacteria</taxon>
        <taxon>Pseudomonadati</taxon>
        <taxon>Bacteroidota</taxon>
        <taxon>Cytophagia</taxon>
        <taxon>Cytophagales</taxon>
        <taxon>Cyclobacteriaceae</taxon>
        <taxon>Cecembia</taxon>
    </lineage>
</organism>
<evidence type="ECO:0000256" key="1">
    <source>
        <dbReference type="ARBA" id="ARBA00007951"/>
    </source>
</evidence>
<evidence type="ECO:0000259" key="7">
    <source>
        <dbReference type="PROSITE" id="PS50022"/>
    </source>
</evidence>
<name>A0A2P8DTD3_9BACT</name>
<dbReference type="SMART" id="SM00812">
    <property type="entry name" value="Alpha_L_fucos"/>
    <property type="match status" value="1"/>
</dbReference>
<dbReference type="InterPro" id="IPR057739">
    <property type="entry name" value="Glyco_hydro_29_N"/>
</dbReference>
<dbReference type="RefSeq" id="WP_106568794.1">
    <property type="nucleotide sequence ID" value="NZ_PYGF01000015.1"/>
</dbReference>
<keyword evidence="4" id="KW-0378">Hydrolase</keyword>
<dbReference type="Gene3D" id="3.20.20.80">
    <property type="entry name" value="Glycosidases"/>
    <property type="match status" value="1"/>
</dbReference>
<gene>
    <name evidence="8" type="ORF">CLV48_11529</name>
</gene>
<dbReference type="FunFam" id="3.20.20.80:FF:000052">
    <property type="entry name" value="Putative alpha-L-fucosidase 1"/>
    <property type="match status" value="1"/>
</dbReference>
<keyword evidence="5" id="KW-0326">Glycosidase</keyword>
<dbReference type="GO" id="GO:0004560">
    <property type="term" value="F:alpha-L-fucosidase activity"/>
    <property type="evidence" value="ECO:0007669"/>
    <property type="project" value="InterPro"/>
</dbReference>
<dbReference type="GO" id="GO:0006004">
    <property type="term" value="P:fucose metabolic process"/>
    <property type="evidence" value="ECO:0007669"/>
    <property type="project" value="TreeGrafter"/>
</dbReference>